<sequence length="93" mass="10329">MPPSLPGTTILVDSNQGSPSPEDLSEFLDESTRHNVDGSKVDPNIQVKEVNGKKEDKAVFCLRLVVILTLRQVPRGLSNAYKRSHIFLELGVW</sequence>
<proteinExistence type="predicted"/>
<protein>
    <submittedName>
        <fullName evidence="2">Uncharacterized protein</fullName>
    </submittedName>
</protein>
<dbReference type="AlphaFoldDB" id="A0A9N8DX59"/>
<dbReference type="Proteomes" id="UP001153069">
    <property type="component" value="Unassembled WGS sequence"/>
</dbReference>
<evidence type="ECO:0000256" key="1">
    <source>
        <dbReference type="SAM" id="MobiDB-lite"/>
    </source>
</evidence>
<feature type="region of interest" description="Disordered" evidence="1">
    <location>
        <begin position="1"/>
        <end position="26"/>
    </location>
</feature>
<gene>
    <name evidence="2" type="ORF">SEMRO_360_G126350.1</name>
</gene>
<accession>A0A9N8DX59</accession>
<comment type="caution">
    <text evidence="2">The sequence shown here is derived from an EMBL/GenBank/DDBJ whole genome shotgun (WGS) entry which is preliminary data.</text>
</comment>
<evidence type="ECO:0000313" key="3">
    <source>
        <dbReference type="Proteomes" id="UP001153069"/>
    </source>
</evidence>
<dbReference type="EMBL" id="CAICTM010000359">
    <property type="protein sequence ID" value="CAB9508784.1"/>
    <property type="molecule type" value="Genomic_DNA"/>
</dbReference>
<keyword evidence="3" id="KW-1185">Reference proteome</keyword>
<evidence type="ECO:0000313" key="2">
    <source>
        <dbReference type="EMBL" id="CAB9508784.1"/>
    </source>
</evidence>
<reference evidence="2" key="1">
    <citation type="submission" date="2020-06" db="EMBL/GenBank/DDBJ databases">
        <authorList>
            <consortium name="Plant Systems Biology data submission"/>
        </authorList>
    </citation>
    <scope>NUCLEOTIDE SEQUENCE</scope>
    <source>
        <strain evidence="2">D6</strain>
    </source>
</reference>
<organism evidence="2 3">
    <name type="scientific">Seminavis robusta</name>
    <dbReference type="NCBI Taxonomy" id="568900"/>
    <lineage>
        <taxon>Eukaryota</taxon>
        <taxon>Sar</taxon>
        <taxon>Stramenopiles</taxon>
        <taxon>Ochrophyta</taxon>
        <taxon>Bacillariophyta</taxon>
        <taxon>Bacillariophyceae</taxon>
        <taxon>Bacillariophycidae</taxon>
        <taxon>Naviculales</taxon>
        <taxon>Naviculaceae</taxon>
        <taxon>Seminavis</taxon>
    </lineage>
</organism>
<name>A0A9N8DX59_9STRA</name>